<dbReference type="Gene3D" id="1.10.1070.20">
    <property type="match status" value="1"/>
</dbReference>
<keyword evidence="2" id="KW-1185">Reference proteome</keyword>
<dbReference type="Proteomes" id="UP000315673">
    <property type="component" value="Chromosome"/>
</dbReference>
<name>A0A5B8LM64_9SPHN</name>
<evidence type="ECO:0000313" key="2">
    <source>
        <dbReference type="Proteomes" id="UP000315673"/>
    </source>
</evidence>
<evidence type="ECO:0000313" key="1">
    <source>
        <dbReference type="EMBL" id="QDZ09089.1"/>
    </source>
</evidence>
<reference evidence="1 2" key="1">
    <citation type="submission" date="2019-07" db="EMBL/GenBank/DDBJ databases">
        <title>Full genome sequence of Sphingomonas sp. 4R-6-7(HKS19).</title>
        <authorList>
            <person name="Im W.-T."/>
        </authorList>
    </citation>
    <scope>NUCLEOTIDE SEQUENCE [LARGE SCALE GENOMIC DNA]</scope>
    <source>
        <strain evidence="1 2">HKS19</strain>
    </source>
</reference>
<dbReference type="KEGG" id="spai:FPZ24_07075"/>
<gene>
    <name evidence="1" type="ORF">FPZ24_07075</name>
</gene>
<sequence length="210" mass="24144">MNQTVGTDRFVHGVEYMKRIIPDFDVKTGSQHNLRTVLAFLNAVRARRSMPSPILYWARTFAFDALIGNTDRHQENWGLLWSNSGTVPRVRFSPAFDNGTSLGHEITEAALPKFEDDVHLARYVSRGRHHMKWTLSDGRLGHFEMLHRLLESHPSARRAVRMVANAGWESIAEEINGVTQLARTIDMTQERSSFVLALTKYRHHLLQELR</sequence>
<protein>
    <recommendedName>
        <fullName evidence="3">HipA-like C-terminal domain-containing protein</fullName>
    </recommendedName>
</protein>
<dbReference type="AlphaFoldDB" id="A0A5B8LM64"/>
<evidence type="ECO:0008006" key="3">
    <source>
        <dbReference type="Google" id="ProtNLM"/>
    </source>
</evidence>
<accession>A0A5B8LM64</accession>
<dbReference type="OrthoDB" id="9805913at2"/>
<proteinExistence type="predicted"/>
<organism evidence="1 2">
    <name type="scientific">Sphingomonas panacisoli</name>
    <dbReference type="NCBI Taxonomy" id="1813879"/>
    <lineage>
        <taxon>Bacteria</taxon>
        <taxon>Pseudomonadati</taxon>
        <taxon>Pseudomonadota</taxon>
        <taxon>Alphaproteobacteria</taxon>
        <taxon>Sphingomonadales</taxon>
        <taxon>Sphingomonadaceae</taxon>
        <taxon>Sphingomonas</taxon>
    </lineage>
</organism>
<dbReference type="EMBL" id="CP042306">
    <property type="protein sequence ID" value="QDZ09089.1"/>
    <property type="molecule type" value="Genomic_DNA"/>
</dbReference>